<protein>
    <recommendedName>
        <fullName evidence="2">DUF7136 domain-containing protein</fullName>
    </recommendedName>
</protein>
<evidence type="ECO:0000313" key="4">
    <source>
        <dbReference type="Proteomes" id="UP001302602"/>
    </source>
</evidence>
<keyword evidence="1" id="KW-0732">Signal</keyword>
<keyword evidence="4" id="KW-1185">Reference proteome</keyword>
<name>A0AAN6TVQ3_9PEZI</name>
<dbReference type="InterPro" id="IPR055560">
    <property type="entry name" value="DUF7136"/>
</dbReference>
<organism evidence="3 4">
    <name type="scientific">Parathielavia appendiculata</name>
    <dbReference type="NCBI Taxonomy" id="2587402"/>
    <lineage>
        <taxon>Eukaryota</taxon>
        <taxon>Fungi</taxon>
        <taxon>Dikarya</taxon>
        <taxon>Ascomycota</taxon>
        <taxon>Pezizomycotina</taxon>
        <taxon>Sordariomycetes</taxon>
        <taxon>Sordariomycetidae</taxon>
        <taxon>Sordariales</taxon>
        <taxon>Chaetomiaceae</taxon>
        <taxon>Parathielavia</taxon>
    </lineage>
</organism>
<dbReference type="AlphaFoldDB" id="A0AAN6TVQ3"/>
<feature type="domain" description="DUF7136" evidence="2">
    <location>
        <begin position="24"/>
        <end position="135"/>
    </location>
</feature>
<evidence type="ECO:0000313" key="3">
    <source>
        <dbReference type="EMBL" id="KAK4121635.1"/>
    </source>
</evidence>
<accession>A0AAN6TVQ3</accession>
<dbReference type="RefSeq" id="XP_062645406.1">
    <property type="nucleotide sequence ID" value="XM_062795287.1"/>
</dbReference>
<proteinExistence type="predicted"/>
<comment type="caution">
    <text evidence="3">The sequence shown here is derived from an EMBL/GenBank/DDBJ whole genome shotgun (WGS) entry which is preliminary data.</text>
</comment>
<dbReference type="EMBL" id="MU853233">
    <property type="protein sequence ID" value="KAK4121635.1"/>
    <property type="molecule type" value="Genomic_DNA"/>
</dbReference>
<dbReference type="Proteomes" id="UP001302602">
    <property type="component" value="Unassembled WGS sequence"/>
</dbReference>
<sequence length="254" mass="27085">MHSGWLWASAALATLATAVEVATRPRQFEVDIVFPHNETYKPAVTMPIVLAIQNASVAASLRDFTNETSAIVEDGEPQLLSNGTSADTILSLVGFTDVTRWIRYGWLIPPATEYTPAVDGKYLLQWSIPWLDLPPTCEKFDHMTVWGKEGGNGWQVEIHDVQEAIPECPEVGGLVQIRRPPNATNSACPPTSEILGSRQGRPCAIKVDEAAASSISSPVSSSVSSSTSDKAGVGPARTVQTALAVACEVCGLAL</sequence>
<evidence type="ECO:0000256" key="1">
    <source>
        <dbReference type="SAM" id="SignalP"/>
    </source>
</evidence>
<reference evidence="3" key="1">
    <citation type="journal article" date="2023" name="Mol. Phylogenet. Evol.">
        <title>Genome-scale phylogeny and comparative genomics of the fungal order Sordariales.</title>
        <authorList>
            <person name="Hensen N."/>
            <person name="Bonometti L."/>
            <person name="Westerberg I."/>
            <person name="Brannstrom I.O."/>
            <person name="Guillou S."/>
            <person name="Cros-Aarteil S."/>
            <person name="Calhoun S."/>
            <person name="Haridas S."/>
            <person name="Kuo A."/>
            <person name="Mondo S."/>
            <person name="Pangilinan J."/>
            <person name="Riley R."/>
            <person name="LaButti K."/>
            <person name="Andreopoulos B."/>
            <person name="Lipzen A."/>
            <person name="Chen C."/>
            <person name="Yan M."/>
            <person name="Daum C."/>
            <person name="Ng V."/>
            <person name="Clum A."/>
            <person name="Steindorff A."/>
            <person name="Ohm R.A."/>
            <person name="Martin F."/>
            <person name="Silar P."/>
            <person name="Natvig D.O."/>
            <person name="Lalanne C."/>
            <person name="Gautier V."/>
            <person name="Ament-Velasquez S.L."/>
            <person name="Kruys A."/>
            <person name="Hutchinson M.I."/>
            <person name="Powell A.J."/>
            <person name="Barry K."/>
            <person name="Miller A.N."/>
            <person name="Grigoriev I.V."/>
            <person name="Debuchy R."/>
            <person name="Gladieux P."/>
            <person name="Hiltunen Thoren M."/>
            <person name="Johannesson H."/>
        </authorList>
    </citation>
    <scope>NUCLEOTIDE SEQUENCE</scope>
    <source>
        <strain evidence="3">CBS 731.68</strain>
    </source>
</reference>
<gene>
    <name evidence="3" type="ORF">N657DRAFT_665405</name>
</gene>
<feature type="signal peptide" evidence="1">
    <location>
        <begin position="1"/>
        <end position="18"/>
    </location>
</feature>
<dbReference type="GeneID" id="87832056"/>
<dbReference type="Pfam" id="PF23584">
    <property type="entry name" value="DUF7136"/>
    <property type="match status" value="1"/>
</dbReference>
<evidence type="ECO:0000259" key="2">
    <source>
        <dbReference type="Pfam" id="PF23584"/>
    </source>
</evidence>
<reference evidence="3" key="2">
    <citation type="submission" date="2023-05" db="EMBL/GenBank/DDBJ databases">
        <authorList>
            <consortium name="Lawrence Berkeley National Laboratory"/>
            <person name="Steindorff A."/>
            <person name="Hensen N."/>
            <person name="Bonometti L."/>
            <person name="Westerberg I."/>
            <person name="Brannstrom I.O."/>
            <person name="Guillou S."/>
            <person name="Cros-Aarteil S."/>
            <person name="Calhoun S."/>
            <person name="Haridas S."/>
            <person name="Kuo A."/>
            <person name="Mondo S."/>
            <person name="Pangilinan J."/>
            <person name="Riley R."/>
            <person name="Labutti K."/>
            <person name="Andreopoulos B."/>
            <person name="Lipzen A."/>
            <person name="Chen C."/>
            <person name="Yanf M."/>
            <person name="Daum C."/>
            <person name="Ng V."/>
            <person name="Clum A."/>
            <person name="Ohm R."/>
            <person name="Martin F."/>
            <person name="Silar P."/>
            <person name="Natvig D."/>
            <person name="Lalanne C."/>
            <person name="Gautier V."/>
            <person name="Ament-Velasquez S.L."/>
            <person name="Kruys A."/>
            <person name="Hutchinson M.I."/>
            <person name="Powell A.J."/>
            <person name="Barry K."/>
            <person name="Miller A.N."/>
            <person name="Grigoriev I.V."/>
            <person name="Debuchy R."/>
            <person name="Gladieux P."/>
            <person name="Thoren M.H."/>
            <person name="Johannesson H."/>
        </authorList>
    </citation>
    <scope>NUCLEOTIDE SEQUENCE</scope>
    <source>
        <strain evidence="3">CBS 731.68</strain>
    </source>
</reference>
<feature type="chain" id="PRO_5042993389" description="DUF7136 domain-containing protein" evidence="1">
    <location>
        <begin position="19"/>
        <end position="254"/>
    </location>
</feature>